<evidence type="ECO:0000256" key="1">
    <source>
        <dbReference type="SAM" id="MobiDB-lite"/>
    </source>
</evidence>
<accession>A0A6J4Q574</accession>
<keyword evidence="2" id="KW-0378">Hydrolase</keyword>
<feature type="region of interest" description="Disordered" evidence="1">
    <location>
        <begin position="386"/>
        <end position="410"/>
    </location>
</feature>
<dbReference type="AlphaFoldDB" id="A0A6J4Q574"/>
<protein>
    <submittedName>
        <fullName evidence="2">Alkaline phosphodiesterase I / Nucleotide pyrophosphatase</fullName>
        <ecNumber evidence="2">3.1.4.1</ecNumber>
        <ecNumber evidence="2">3.6.1.9</ecNumber>
    </submittedName>
</protein>
<sequence>MTSLSTHLEPLPAPPAYGAGTVGEVLTSAAAALGLGGFDNALGLPPARRACVVMVDGLGLSLLKKRGGHAPFLRTHLEGARTLGSAFPSTTAASLASLGTGLPPGLHGMVGYDVLDPAQDKVVNMLGNWDDGVDPVAWQPHPTVFERAARELPVVTVSQSRFADSPMTRAALRGGGFLGAGTLQARVRGAAEKLASADTMLMYFYLNDLDKAGHRHGCASTDWTDRLEDLDSAMKSLARQMPADTLLLLTADHGMVDVAEGQRFDYSARPALVDGIAHTAGEPRMVHLYFEPGLDAAGRQRLRSAWQEAFGRQAWILTRGEAVQAGLFGPTVDPSVLPRIGDLLVAAREPIALFDTRRTAASALEVIGQHGSMTRAEREVPLLTLRRPEPVRKVPARRGTKPTPERPNHG</sequence>
<dbReference type="InterPro" id="IPR017850">
    <property type="entry name" value="Alkaline_phosphatase_core_sf"/>
</dbReference>
<dbReference type="PANTHER" id="PTHR10151:SF120">
    <property type="entry name" value="BIS(5'-ADENOSYL)-TRIPHOSPHATASE"/>
    <property type="match status" value="1"/>
</dbReference>
<dbReference type="SUPFAM" id="SSF53649">
    <property type="entry name" value="Alkaline phosphatase-like"/>
    <property type="match status" value="1"/>
</dbReference>
<dbReference type="Gene3D" id="3.40.720.10">
    <property type="entry name" value="Alkaline Phosphatase, subunit A"/>
    <property type="match status" value="1"/>
</dbReference>
<dbReference type="GO" id="GO:0047429">
    <property type="term" value="F:nucleoside triphosphate diphosphatase activity"/>
    <property type="evidence" value="ECO:0007669"/>
    <property type="project" value="UniProtKB-EC"/>
</dbReference>
<dbReference type="GO" id="GO:0004528">
    <property type="term" value="F:phosphodiesterase I activity"/>
    <property type="evidence" value="ECO:0007669"/>
    <property type="project" value="UniProtKB-EC"/>
</dbReference>
<proteinExistence type="predicted"/>
<gene>
    <name evidence="2" type="ORF">AVDCRST_MAG66-3297</name>
</gene>
<name>A0A6J4Q574_9PSEU</name>
<dbReference type="InterPro" id="IPR002591">
    <property type="entry name" value="Phosphodiest/P_Trfase"/>
</dbReference>
<organism evidence="2">
    <name type="scientific">uncultured Pseudonocardia sp</name>
    <dbReference type="NCBI Taxonomy" id="211455"/>
    <lineage>
        <taxon>Bacteria</taxon>
        <taxon>Bacillati</taxon>
        <taxon>Actinomycetota</taxon>
        <taxon>Actinomycetes</taxon>
        <taxon>Pseudonocardiales</taxon>
        <taxon>Pseudonocardiaceae</taxon>
        <taxon>Pseudonocardia</taxon>
        <taxon>environmental samples</taxon>
    </lineage>
</organism>
<dbReference type="Pfam" id="PF01663">
    <property type="entry name" value="Phosphodiest"/>
    <property type="match status" value="1"/>
</dbReference>
<dbReference type="EMBL" id="CADCUS010000478">
    <property type="protein sequence ID" value="CAA9430966.1"/>
    <property type="molecule type" value="Genomic_DNA"/>
</dbReference>
<dbReference type="PANTHER" id="PTHR10151">
    <property type="entry name" value="ECTONUCLEOTIDE PYROPHOSPHATASE/PHOSPHODIESTERASE"/>
    <property type="match status" value="1"/>
</dbReference>
<evidence type="ECO:0000313" key="2">
    <source>
        <dbReference type="EMBL" id="CAA9430966.1"/>
    </source>
</evidence>
<dbReference type="EC" id="3.6.1.9" evidence="2"/>
<dbReference type="EC" id="3.1.4.1" evidence="2"/>
<reference evidence="2" key="1">
    <citation type="submission" date="2020-02" db="EMBL/GenBank/DDBJ databases">
        <authorList>
            <person name="Meier V. D."/>
        </authorList>
    </citation>
    <scope>NUCLEOTIDE SEQUENCE</scope>
    <source>
        <strain evidence="2">AVDCRST_MAG66</strain>
    </source>
</reference>